<sequence>MRRLVYHPAGHDDALRVALVELGAGHWRAMRDLLRATGERWGLRTSRTQVLAVAAARSDVTAVWVGEESGCYDAWLMSARVAVERALRARRTGHRQALTLEVRARTAVWEAISRGPGDPVAWVCLLALAQLDTRQVREEHRSPSGELGLPGGPWGLLREVDRRDPCNREAYHRVVQFLLARECATGGESLAAVHDFGRLVASRQPWGSPVLLLPAYGYVERRRLGLADGAWRFYWADSPMTGYTLDAFHHWFRRVPPVQRSVADLSMLAYALWAGERRAEAAEVLRALEPYAAHEPWATVHTGSSQADPGEAMLLRARAECLPSGAGFCP</sequence>
<evidence type="ECO:0008006" key="3">
    <source>
        <dbReference type="Google" id="ProtNLM"/>
    </source>
</evidence>
<protein>
    <recommendedName>
        <fullName evidence="3">DUF4034 domain-containing protein</fullName>
    </recommendedName>
</protein>
<proteinExistence type="predicted"/>
<dbReference type="EMBL" id="CP060828">
    <property type="protein sequence ID" value="QNP74949.1"/>
    <property type="molecule type" value="Genomic_DNA"/>
</dbReference>
<name>A0A7H0IQ83_9ACTN</name>
<gene>
    <name evidence="1" type="ORF">IAG44_39735</name>
</gene>
<keyword evidence="2" id="KW-1185">Reference proteome</keyword>
<organism evidence="1 2">
    <name type="scientific">Streptomyces roseirectus</name>
    <dbReference type="NCBI Taxonomy" id="2768066"/>
    <lineage>
        <taxon>Bacteria</taxon>
        <taxon>Bacillati</taxon>
        <taxon>Actinomycetota</taxon>
        <taxon>Actinomycetes</taxon>
        <taxon>Kitasatosporales</taxon>
        <taxon>Streptomycetaceae</taxon>
        <taxon>Streptomyces</taxon>
    </lineage>
</organism>
<dbReference type="KEGG" id="sroi:IAG44_39735"/>
<reference evidence="1 2" key="1">
    <citation type="submission" date="2020-08" db="EMBL/GenBank/DDBJ databases">
        <title>A novel species.</title>
        <authorList>
            <person name="Gao J."/>
        </authorList>
    </citation>
    <scope>NUCLEOTIDE SEQUENCE [LARGE SCALE GENOMIC DNA]</scope>
    <source>
        <strain evidence="1 2">CRXT-G-22</strain>
    </source>
</reference>
<accession>A0A7H0IQ83</accession>
<evidence type="ECO:0000313" key="1">
    <source>
        <dbReference type="EMBL" id="QNP74949.1"/>
    </source>
</evidence>
<dbReference type="AlphaFoldDB" id="A0A7H0IQ83"/>
<dbReference type="RefSeq" id="WP_187751872.1">
    <property type="nucleotide sequence ID" value="NZ_CP060828.1"/>
</dbReference>
<evidence type="ECO:0000313" key="2">
    <source>
        <dbReference type="Proteomes" id="UP000516052"/>
    </source>
</evidence>
<dbReference type="Proteomes" id="UP000516052">
    <property type="component" value="Chromosome"/>
</dbReference>